<dbReference type="OrthoDB" id="9771457at2"/>
<feature type="transmembrane region" description="Helical" evidence="8">
    <location>
        <begin position="169"/>
        <end position="188"/>
    </location>
</feature>
<evidence type="ECO:0000256" key="6">
    <source>
        <dbReference type="ARBA" id="ARBA00022989"/>
    </source>
</evidence>
<dbReference type="AlphaFoldDB" id="F0SH47"/>
<dbReference type="GO" id="GO:0005886">
    <property type="term" value="C:plasma membrane"/>
    <property type="evidence" value="ECO:0007669"/>
    <property type="project" value="UniProtKB-SubCell"/>
</dbReference>
<reference evidence="10" key="1">
    <citation type="submission" date="2011-02" db="EMBL/GenBank/DDBJ databases">
        <title>The complete genome of Planctomyces brasiliensis DSM 5305.</title>
        <authorList>
            <person name="Lucas S."/>
            <person name="Copeland A."/>
            <person name="Lapidus A."/>
            <person name="Bruce D."/>
            <person name="Goodwin L."/>
            <person name="Pitluck S."/>
            <person name="Kyrpides N."/>
            <person name="Mavromatis K."/>
            <person name="Pagani I."/>
            <person name="Ivanova N."/>
            <person name="Ovchinnikova G."/>
            <person name="Lu M."/>
            <person name="Detter J.C."/>
            <person name="Han C."/>
            <person name="Land M."/>
            <person name="Hauser L."/>
            <person name="Markowitz V."/>
            <person name="Cheng J.-F."/>
            <person name="Hugenholtz P."/>
            <person name="Woyke T."/>
            <person name="Wu D."/>
            <person name="Tindall B."/>
            <person name="Pomrenke H.G."/>
            <person name="Brambilla E."/>
            <person name="Klenk H.-P."/>
            <person name="Eisen J.A."/>
        </authorList>
    </citation>
    <scope>NUCLEOTIDE SEQUENCE [LARGE SCALE GENOMIC DNA]</scope>
    <source>
        <strain evidence="10">ATCC 49424 / DSM 5305 / JCM 21570 / IAM 15109 / NBRC 103401 / IFAM 1448</strain>
    </source>
</reference>
<keyword evidence="5 8" id="KW-0812">Transmembrane</keyword>
<keyword evidence="3" id="KW-0813">Transport</keyword>
<dbReference type="InterPro" id="IPR038770">
    <property type="entry name" value="Na+/solute_symporter_sf"/>
</dbReference>
<dbReference type="STRING" id="756272.Plabr_2991"/>
<evidence type="ECO:0000256" key="3">
    <source>
        <dbReference type="ARBA" id="ARBA00022448"/>
    </source>
</evidence>
<gene>
    <name evidence="9" type="ordered locus">Plabr_2991</name>
</gene>
<evidence type="ECO:0000256" key="2">
    <source>
        <dbReference type="ARBA" id="ARBA00010110"/>
    </source>
</evidence>
<dbReference type="GO" id="GO:0015297">
    <property type="term" value="F:antiporter activity"/>
    <property type="evidence" value="ECO:0007669"/>
    <property type="project" value="InterPro"/>
</dbReference>
<dbReference type="PANTHER" id="PTHR43057">
    <property type="entry name" value="ARSENITE EFFLUX TRANSPORTER"/>
    <property type="match status" value="1"/>
</dbReference>
<accession>F0SH47</accession>
<dbReference type="EMBL" id="CP002546">
    <property type="protein sequence ID" value="ADY60588.1"/>
    <property type="molecule type" value="Genomic_DNA"/>
</dbReference>
<comment type="subcellular location">
    <subcellularLocation>
        <location evidence="1">Cell membrane</location>
        <topology evidence="1">Multi-pass membrane protein</topology>
    </subcellularLocation>
</comment>
<feature type="transmembrane region" description="Helical" evidence="8">
    <location>
        <begin position="229"/>
        <end position="251"/>
    </location>
</feature>
<keyword evidence="10" id="KW-1185">Reference proteome</keyword>
<evidence type="ECO:0000313" key="9">
    <source>
        <dbReference type="EMBL" id="ADY60588.1"/>
    </source>
</evidence>
<dbReference type="NCBIfam" id="TIGR00832">
    <property type="entry name" value="acr3"/>
    <property type="match status" value="1"/>
</dbReference>
<feature type="transmembrane region" description="Helical" evidence="8">
    <location>
        <begin position="336"/>
        <end position="358"/>
    </location>
</feature>
<protein>
    <submittedName>
        <fullName evidence="9">Arsenical-resistance protein</fullName>
    </submittedName>
</protein>
<dbReference type="KEGG" id="pbs:Plabr_2991"/>
<evidence type="ECO:0000313" key="10">
    <source>
        <dbReference type="Proteomes" id="UP000006860"/>
    </source>
</evidence>
<proteinExistence type="inferred from homology"/>
<dbReference type="eggNOG" id="COG0798">
    <property type="taxonomic scope" value="Bacteria"/>
</dbReference>
<dbReference type="Gene3D" id="1.20.1530.20">
    <property type="match status" value="1"/>
</dbReference>
<evidence type="ECO:0000256" key="7">
    <source>
        <dbReference type="ARBA" id="ARBA00023136"/>
    </source>
</evidence>
<feature type="transmembrane region" description="Helical" evidence="8">
    <location>
        <begin position="60"/>
        <end position="81"/>
    </location>
</feature>
<keyword evidence="6 8" id="KW-1133">Transmembrane helix</keyword>
<feature type="transmembrane region" description="Helical" evidence="8">
    <location>
        <begin position="200"/>
        <end position="223"/>
    </location>
</feature>
<dbReference type="Pfam" id="PF01758">
    <property type="entry name" value="SBF"/>
    <property type="match status" value="1"/>
</dbReference>
<dbReference type="GO" id="GO:0015104">
    <property type="term" value="F:antimonite transmembrane transporter activity"/>
    <property type="evidence" value="ECO:0007669"/>
    <property type="project" value="TreeGrafter"/>
</dbReference>
<sequence length="419" mass="44766">MAETCPVDQPESGGMGFFERYLTVWVGLCIVAGVLLGKLAPGFAQSLDAMAITVNGAPVISIPIALCLFFMMYPIMVKIDFGEVVRAGKSIKPLGLTLFLNWAIKPFTMYGISLFFLGTAFLGFIGPDAVDYVKLPLGLDLPVGTTYGAGEVVLRDGVRMLEVPLWRSYLAGCILLGIAPCTAMVLVWGSLARGSDGHTLVMVAVNSLTMLLLYGVLGGYLLGVGQLPVPWQALLLSIAVYVALPLVAGYLSRKWIIAAKGETWFREQFLHYLTPVTIFALLLTLVLLFSFKGDVILSNPATILWIAIPLFVQTILIFALGYGLSKLLGLTYENAAPTAMIGASNHFEVAIATAVMLYGLSSGAALATVVGVLIEVPVMLMLVRFCVRTQHWFPNGDASGPRAVAKTSDTQCSAATEAG</sequence>
<feature type="transmembrane region" description="Helical" evidence="8">
    <location>
        <begin position="102"/>
        <end position="125"/>
    </location>
</feature>
<dbReference type="GO" id="GO:0015105">
    <property type="term" value="F:arsenite transmembrane transporter activity"/>
    <property type="evidence" value="ECO:0007669"/>
    <property type="project" value="TreeGrafter"/>
</dbReference>
<feature type="transmembrane region" description="Helical" evidence="8">
    <location>
        <begin position="303"/>
        <end position="324"/>
    </location>
</feature>
<dbReference type="InterPro" id="IPR004706">
    <property type="entry name" value="Arsenical-R_Acr3"/>
</dbReference>
<dbReference type="HOGENOM" id="CLU_022869_0_2_0"/>
<keyword evidence="4" id="KW-1003">Cell membrane</keyword>
<evidence type="ECO:0000256" key="8">
    <source>
        <dbReference type="SAM" id="Phobius"/>
    </source>
</evidence>
<dbReference type="InterPro" id="IPR002657">
    <property type="entry name" value="BilAc:Na_symport/Acr3"/>
</dbReference>
<comment type="similarity">
    <text evidence="2">Belongs to the arsenical resistance-3 (ACR3) (TC 2.A.59) family.</text>
</comment>
<evidence type="ECO:0000256" key="1">
    <source>
        <dbReference type="ARBA" id="ARBA00004651"/>
    </source>
</evidence>
<dbReference type="Proteomes" id="UP000006860">
    <property type="component" value="Chromosome"/>
</dbReference>
<keyword evidence="7 8" id="KW-0472">Membrane</keyword>
<dbReference type="PANTHER" id="PTHR43057:SF1">
    <property type="entry name" value="ARSENICAL-RESISTANCE PROTEIN 3"/>
    <property type="match status" value="1"/>
</dbReference>
<evidence type="ECO:0000256" key="5">
    <source>
        <dbReference type="ARBA" id="ARBA00022692"/>
    </source>
</evidence>
<feature type="transmembrane region" description="Helical" evidence="8">
    <location>
        <begin position="272"/>
        <end position="291"/>
    </location>
</feature>
<evidence type="ECO:0000256" key="4">
    <source>
        <dbReference type="ARBA" id="ARBA00022475"/>
    </source>
</evidence>
<name>F0SH47_RUBBR</name>
<feature type="transmembrane region" description="Helical" evidence="8">
    <location>
        <begin position="364"/>
        <end position="383"/>
    </location>
</feature>
<feature type="transmembrane region" description="Helical" evidence="8">
    <location>
        <begin position="21"/>
        <end position="40"/>
    </location>
</feature>
<dbReference type="RefSeq" id="WP_013629309.1">
    <property type="nucleotide sequence ID" value="NC_015174.1"/>
</dbReference>
<organism evidence="9 10">
    <name type="scientific">Rubinisphaera brasiliensis (strain ATCC 49424 / DSM 5305 / JCM 21570 / IAM 15109 / NBRC 103401 / IFAM 1448)</name>
    <name type="common">Planctomyces brasiliensis</name>
    <dbReference type="NCBI Taxonomy" id="756272"/>
    <lineage>
        <taxon>Bacteria</taxon>
        <taxon>Pseudomonadati</taxon>
        <taxon>Planctomycetota</taxon>
        <taxon>Planctomycetia</taxon>
        <taxon>Planctomycetales</taxon>
        <taxon>Planctomycetaceae</taxon>
        <taxon>Rubinisphaera</taxon>
    </lineage>
</organism>